<gene>
    <name evidence="1" type="ORF">PHYPO_G00070120</name>
</gene>
<accession>A0A5N5LU67</accession>
<dbReference type="AlphaFoldDB" id="A0A5N5LU67"/>
<dbReference type="EMBL" id="VFJC01000017">
    <property type="protein sequence ID" value="KAB5546269.1"/>
    <property type="molecule type" value="Genomic_DNA"/>
</dbReference>
<sequence length="112" mass="13060">MQARKRPRVRPLYITDSLLNTSQPSIMKDLQKRCKLMALERRCTDGVERLKTILEAQLHSGISHTDLWDKTVSLFTPKKTPIFHDGYSKYSRETLRLFPAPDEDVIPLCFQQ</sequence>
<proteinExistence type="predicted"/>
<dbReference type="Proteomes" id="UP000327468">
    <property type="component" value="Chromosome 16"/>
</dbReference>
<reference evidence="1 2" key="1">
    <citation type="submission" date="2019-06" db="EMBL/GenBank/DDBJ databases">
        <title>A chromosome-scale genome assembly of the striped catfish, Pangasianodon hypophthalmus.</title>
        <authorList>
            <person name="Wen M."/>
            <person name="Zahm M."/>
            <person name="Roques C."/>
            <person name="Cabau C."/>
            <person name="Klopp C."/>
            <person name="Donnadieu C."/>
            <person name="Jouanno E."/>
            <person name="Avarre J.-C."/>
            <person name="Campet M."/>
            <person name="Ha T.T.T."/>
            <person name="Dugue R."/>
            <person name="Lampietro C."/>
            <person name="Louis A."/>
            <person name="Herpin A."/>
            <person name="Echchiki A."/>
            <person name="Berthelot C."/>
            <person name="Parey E."/>
            <person name="Roest-Crollius H."/>
            <person name="Braasch I."/>
            <person name="Postlethwait J."/>
            <person name="Bobe J."/>
            <person name="Montfort J."/>
            <person name="Bouchez O."/>
            <person name="Begum T."/>
            <person name="Schartl M."/>
            <person name="Guiguen Y."/>
        </authorList>
    </citation>
    <scope>NUCLEOTIDE SEQUENCE [LARGE SCALE GENOMIC DNA]</scope>
    <source>
        <strain evidence="1 2">Indonesia</strain>
        <tissue evidence="1">Blood</tissue>
    </source>
</reference>
<protein>
    <submittedName>
        <fullName evidence="1">Uncharacterized protein</fullName>
    </submittedName>
</protein>
<organism evidence="1 2">
    <name type="scientific">Pangasianodon hypophthalmus</name>
    <name type="common">Striped catfish</name>
    <name type="synonym">Helicophagus hypophthalmus</name>
    <dbReference type="NCBI Taxonomy" id="310915"/>
    <lineage>
        <taxon>Eukaryota</taxon>
        <taxon>Metazoa</taxon>
        <taxon>Chordata</taxon>
        <taxon>Craniata</taxon>
        <taxon>Vertebrata</taxon>
        <taxon>Euteleostomi</taxon>
        <taxon>Actinopterygii</taxon>
        <taxon>Neopterygii</taxon>
        <taxon>Teleostei</taxon>
        <taxon>Ostariophysi</taxon>
        <taxon>Siluriformes</taxon>
        <taxon>Pangasiidae</taxon>
        <taxon>Pangasianodon</taxon>
    </lineage>
</organism>
<keyword evidence="2" id="KW-1185">Reference proteome</keyword>
<evidence type="ECO:0000313" key="1">
    <source>
        <dbReference type="EMBL" id="KAB5546269.1"/>
    </source>
</evidence>
<evidence type="ECO:0000313" key="2">
    <source>
        <dbReference type="Proteomes" id="UP000327468"/>
    </source>
</evidence>
<name>A0A5N5LU67_PANHP</name>
<comment type="caution">
    <text evidence="1">The sequence shown here is derived from an EMBL/GenBank/DDBJ whole genome shotgun (WGS) entry which is preliminary data.</text>
</comment>